<feature type="region of interest" description="Disordered" evidence="10">
    <location>
        <begin position="976"/>
        <end position="1003"/>
    </location>
</feature>
<evidence type="ECO:0000256" key="6">
    <source>
        <dbReference type="ARBA" id="ARBA00022777"/>
    </source>
</evidence>
<evidence type="ECO:0000259" key="14">
    <source>
        <dbReference type="PROSITE" id="PS50885"/>
    </source>
</evidence>
<dbReference type="RefSeq" id="WP_282011519.1">
    <property type="nucleotide sequence ID" value="NZ_OX336137.1"/>
</dbReference>
<dbReference type="EMBL" id="OX336137">
    <property type="protein sequence ID" value="CAI2718629.1"/>
    <property type="molecule type" value="Genomic_DNA"/>
</dbReference>
<dbReference type="InterPro" id="IPR036890">
    <property type="entry name" value="HATPase_C_sf"/>
</dbReference>
<dbReference type="PANTHER" id="PTHR45339">
    <property type="entry name" value="HYBRID SIGNAL TRANSDUCTION HISTIDINE KINASE J"/>
    <property type="match status" value="1"/>
</dbReference>
<comment type="catalytic activity">
    <reaction evidence="1">
        <text>ATP + protein L-histidine = ADP + protein N-phospho-L-histidine.</text>
        <dbReference type="EC" id="2.7.13.3"/>
    </reaction>
</comment>
<feature type="transmembrane region" description="Helical" evidence="11">
    <location>
        <begin position="353"/>
        <end position="374"/>
    </location>
</feature>
<accession>A0ABM9HEX9</accession>
<feature type="domain" description="Response regulatory" evidence="13">
    <location>
        <begin position="1020"/>
        <end position="1133"/>
    </location>
</feature>
<dbReference type="Pfam" id="PF11845">
    <property type="entry name" value="Tll0287-like"/>
    <property type="match status" value="1"/>
</dbReference>
<keyword evidence="11" id="KW-0812">Transmembrane</keyword>
<evidence type="ECO:0000256" key="4">
    <source>
        <dbReference type="ARBA" id="ARBA00022553"/>
    </source>
</evidence>
<evidence type="ECO:0000313" key="15">
    <source>
        <dbReference type="EMBL" id="CAI2718629.1"/>
    </source>
</evidence>
<dbReference type="PROSITE" id="PS50885">
    <property type="entry name" value="HAMP"/>
    <property type="match status" value="1"/>
</dbReference>
<feature type="modified residue" description="4-aspartylphosphate" evidence="8">
    <location>
        <position position="1191"/>
    </location>
</feature>
<dbReference type="CDD" id="cd00082">
    <property type="entry name" value="HisKA"/>
    <property type="match status" value="1"/>
</dbReference>
<dbReference type="SUPFAM" id="SSF52172">
    <property type="entry name" value="CheY-like"/>
    <property type="match status" value="3"/>
</dbReference>
<feature type="domain" description="Histidine kinase" evidence="12">
    <location>
        <begin position="738"/>
        <end position="970"/>
    </location>
</feature>
<dbReference type="SMART" id="SM00304">
    <property type="entry name" value="HAMP"/>
    <property type="match status" value="1"/>
</dbReference>
<dbReference type="SUPFAM" id="SSF47384">
    <property type="entry name" value="Homodimeric domain of signal transducing histidine kinase"/>
    <property type="match status" value="1"/>
</dbReference>
<dbReference type="Gene3D" id="3.30.565.10">
    <property type="entry name" value="Histidine kinase-like ATPase, C-terminal domain"/>
    <property type="match status" value="1"/>
</dbReference>
<organism evidence="15 16">
    <name type="scientific">Nitrospina watsonii</name>
    <dbReference type="NCBI Taxonomy" id="1323948"/>
    <lineage>
        <taxon>Bacteria</taxon>
        <taxon>Pseudomonadati</taxon>
        <taxon>Nitrospinota/Tectimicrobiota group</taxon>
        <taxon>Nitrospinota</taxon>
        <taxon>Nitrospinia</taxon>
        <taxon>Nitrospinales</taxon>
        <taxon>Nitrospinaceae</taxon>
        <taxon>Nitrospina</taxon>
    </lineage>
</organism>
<evidence type="ECO:0000256" key="5">
    <source>
        <dbReference type="ARBA" id="ARBA00022679"/>
    </source>
</evidence>
<evidence type="ECO:0000256" key="7">
    <source>
        <dbReference type="ARBA" id="ARBA00023012"/>
    </source>
</evidence>
<dbReference type="Pfam" id="PF00672">
    <property type="entry name" value="HAMP"/>
    <property type="match status" value="1"/>
</dbReference>
<dbReference type="Gene3D" id="3.30.450.40">
    <property type="match status" value="1"/>
</dbReference>
<name>A0ABM9HEX9_9BACT</name>
<feature type="coiled-coil region" evidence="9">
    <location>
        <begin position="634"/>
        <end position="728"/>
    </location>
</feature>
<gene>
    <name evidence="15" type="ORF">NSPWAT_1770</name>
</gene>
<dbReference type="SUPFAM" id="SSF55781">
    <property type="entry name" value="GAF domain-like"/>
    <property type="match status" value="1"/>
</dbReference>
<dbReference type="Pfam" id="PF00512">
    <property type="entry name" value="HisKA"/>
    <property type="match status" value="1"/>
</dbReference>
<proteinExistence type="predicted"/>
<dbReference type="InterPro" id="IPR001789">
    <property type="entry name" value="Sig_transdc_resp-reg_receiver"/>
</dbReference>
<evidence type="ECO:0000256" key="11">
    <source>
        <dbReference type="SAM" id="Phobius"/>
    </source>
</evidence>
<dbReference type="Pfam" id="PF02518">
    <property type="entry name" value="HATPase_c"/>
    <property type="match status" value="1"/>
</dbReference>
<feature type="domain" description="Response regulatory" evidence="13">
    <location>
        <begin position="1287"/>
        <end position="1404"/>
    </location>
</feature>
<dbReference type="InterPro" id="IPR021796">
    <property type="entry name" value="Tll0287-like_dom"/>
</dbReference>
<feature type="transmembrane region" description="Helical" evidence="11">
    <location>
        <begin position="12"/>
        <end position="32"/>
    </location>
</feature>
<dbReference type="PRINTS" id="PR00344">
    <property type="entry name" value="BCTRLSENSOR"/>
</dbReference>
<evidence type="ECO:0000256" key="10">
    <source>
        <dbReference type="SAM" id="MobiDB-lite"/>
    </source>
</evidence>
<dbReference type="EC" id="2.7.13.3" evidence="3"/>
<dbReference type="GO" id="GO:0004673">
    <property type="term" value="F:protein histidine kinase activity"/>
    <property type="evidence" value="ECO:0007669"/>
    <property type="project" value="UniProtKB-EC"/>
</dbReference>
<dbReference type="InterPro" id="IPR003660">
    <property type="entry name" value="HAMP_dom"/>
</dbReference>
<keyword evidence="7" id="KW-0902">Two-component regulatory system</keyword>
<evidence type="ECO:0000256" key="8">
    <source>
        <dbReference type="PROSITE-ProRule" id="PRU00169"/>
    </source>
</evidence>
<dbReference type="CDD" id="cd16922">
    <property type="entry name" value="HATPase_EvgS-ArcB-TorS-like"/>
    <property type="match status" value="1"/>
</dbReference>
<evidence type="ECO:0000256" key="9">
    <source>
        <dbReference type="SAM" id="Coils"/>
    </source>
</evidence>
<comment type="subcellular location">
    <subcellularLocation>
        <location evidence="2">Membrane</location>
    </subcellularLocation>
</comment>
<evidence type="ECO:0000259" key="13">
    <source>
        <dbReference type="PROSITE" id="PS50110"/>
    </source>
</evidence>
<keyword evidence="9" id="KW-0175">Coiled coil</keyword>
<dbReference type="InterPro" id="IPR011006">
    <property type="entry name" value="CheY-like_superfamily"/>
</dbReference>
<feature type="domain" description="HAMP" evidence="14">
    <location>
        <begin position="375"/>
        <end position="428"/>
    </location>
</feature>
<dbReference type="CDD" id="cd17546">
    <property type="entry name" value="REC_hyHK_CKI1_RcsC-like"/>
    <property type="match status" value="1"/>
</dbReference>
<dbReference type="SUPFAM" id="SSF158472">
    <property type="entry name" value="HAMP domain-like"/>
    <property type="match status" value="1"/>
</dbReference>
<feature type="coiled-coil region" evidence="9">
    <location>
        <begin position="456"/>
        <end position="507"/>
    </location>
</feature>
<dbReference type="SMART" id="SM00065">
    <property type="entry name" value="GAF"/>
    <property type="match status" value="1"/>
</dbReference>
<dbReference type="InterPro" id="IPR029016">
    <property type="entry name" value="GAF-like_dom_sf"/>
</dbReference>
<dbReference type="PANTHER" id="PTHR45339:SF1">
    <property type="entry name" value="HYBRID SIGNAL TRANSDUCTION HISTIDINE KINASE J"/>
    <property type="match status" value="1"/>
</dbReference>
<dbReference type="Pfam" id="PF00072">
    <property type="entry name" value="Response_reg"/>
    <property type="match status" value="3"/>
</dbReference>
<dbReference type="SMART" id="SM00387">
    <property type="entry name" value="HATPase_c"/>
    <property type="match status" value="1"/>
</dbReference>
<evidence type="ECO:0000256" key="3">
    <source>
        <dbReference type="ARBA" id="ARBA00012438"/>
    </source>
</evidence>
<dbReference type="Gene3D" id="3.40.50.2300">
    <property type="match status" value="3"/>
</dbReference>
<dbReference type="InterPro" id="IPR004358">
    <property type="entry name" value="Sig_transdc_His_kin-like_C"/>
</dbReference>
<feature type="compositionally biased region" description="Polar residues" evidence="10">
    <location>
        <begin position="977"/>
        <end position="986"/>
    </location>
</feature>
<dbReference type="CDD" id="cd00156">
    <property type="entry name" value="REC"/>
    <property type="match status" value="1"/>
</dbReference>
<dbReference type="InterPro" id="IPR036097">
    <property type="entry name" value="HisK_dim/P_sf"/>
</dbReference>
<keyword evidence="5 15" id="KW-0808">Transferase</keyword>
<dbReference type="SMART" id="SM00388">
    <property type="entry name" value="HisKA"/>
    <property type="match status" value="1"/>
</dbReference>
<evidence type="ECO:0000259" key="12">
    <source>
        <dbReference type="PROSITE" id="PS50109"/>
    </source>
</evidence>
<dbReference type="CDD" id="cd06225">
    <property type="entry name" value="HAMP"/>
    <property type="match status" value="1"/>
</dbReference>
<keyword evidence="6 15" id="KW-0418">Kinase</keyword>
<sequence>MKSLSVRQKAYIGLALVFLAITFTGLLFFLSVKKSDENSFMVNTLGRQRVLAQLMAKSILEHASTRSAKDQIEGKVETIDHFITDFRKTYSTMVVGPAQAHGLLISQSEATLDSKSIPSPVTFTRKISEVLGADNNLSLELLSDNPINPAKGLKTELDKEAFNHLSNTGSTAFSKIFERDGKLFLAYYTPDRATSKECATCHNAIQKTKTFDQGDMLGMRRYLLTYADDAVLGQSELNSRLDGYSQAKNMYEATLSAIRFGGPIFIDLKATQSVDIPPIDSPQIQNKAWEISKAFQTFESAVQDFLNAPVGSNAFRQARMGVISGSKVLRVLNDGMVDQFTLLVKESNTNSRYSVSVAIALSVGLLGFMGVYLARSILRPVNNTSKTLQKLSEGVLDQETLPVQTQDEIGILSQSCNDLMAGLKRFINYSENILQGNTDTQEFQAKGEFHLALTRMLEQARKQQEAEREKEQLTKDLVQKNWLSSSLSNLYERMRRGEQDLNSLAQNTISYLAETLNAQVGAIYLKQDDEFKLTGTYAFSKRKSISSAYKMGEGLIGQAALEKDIITITNIPDDYIRVVSGLGDQAPTMILVAPLIHEDQVKGVLELASVHTFDDAKLEFVRQSCEILAISFHLSQTQDHLKELLEESRAQADELAQQQVELQEANQELESQTDALRNSEAKLVQQQEELQETNRQLEEQASILENQKQEIEKKNKLVNEKVSELEISSKYKSEFLANMSHELRTPLNSMLILSRLLVDNKDNNLTDKQTEFAKTIHSSGNDLLNLINDILDLSKIESGNMEMVLEDMELDHFVDSLKRNFQPVADEQNLEFTINLQPGLPKSMVCDGKHLEQTLRNLLSNAFKFTEKGGVTVSIFRPDSGTTLANSKLKPSATIAFQVTDTGKGIHETKRAQIFEAFQQEDGTTSRKYGGTGLGLSITREFVRLMGGEIQLESKLGDGSTFTIFLPEKAEKPVSILKTSDSSGNGRKNKAIFQPDTPTSTATNAEVDDDRQDIRTSDRTLLIIEDDLKFAHLLKDMARDKGFKCLIADDGENGILLAQQFQPSAIILDVGLPGIDGLMVMDKLKNRPETKTIPVHFISALDKDKEAMSMGAIGFLKKPVTPEKIDDAFLRIEKVISKGIKNLLVIEDETIVQDEIKKMLGNSKTHVITATTAEVGMQALEENEIDCIVLDLHLDGISGFDFLENIKKVKKFKHIPVIVYTGRELTPNEEVKLKRFSESIIIKGAHSLERLIDEATLFLHKVAESQATGAKTSAIASVDAKVFSGKKILLVDDDLRNVFALAHVLEEYDMTVVIAKHGKEALEQLNTNKDVDLVLMDIMMPEMDGYECMQEIRKKGEFKNLPIIALTAKAMKGDKQKCLEAGANDYLTKPVDIETLLNQIKVWVLHENEH</sequence>
<protein>
    <recommendedName>
        <fullName evidence="3">histidine kinase</fullName>
        <ecNumber evidence="3">2.7.13.3</ecNumber>
    </recommendedName>
</protein>
<dbReference type="InterPro" id="IPR005467">
    <property type="entry name" value="His_kinase_dom"/>
</dbReference>
<feature type="modified residue" description="4-aspartylphosphate" evidence="8">
    <location>
        <position position="1069"/>
    </location>
</feature>
<dbReference type="InterPro" id="IPR003661">
    <property type="entry name" value="HisK_dim/P_dom"/>
</dbReference>
<dbReference type="InterPro" id="IPR003018">
    <property type="entry name" value="GAF"/>
</dbReference>
<reference evidence="15 16" key="1">
    <citation type="submission" date="2022-09" db="EMBL/GenBank/DDBJ databases">
        <authorList>
            <person name="Kop L."/>
        </authorList>
    </citation>
    <scope>NUCLEOTIDE SEQUENCE [LARGE SCALE GENOMIC DNA]</scope>
    <source>
        <strain evidence="15 16">347</strain>
    </source>
</reference>
<dbReference type="InterPro" id="IPR003594">
    <property type="entry name" value="HATPase_dom"/>
</dbReference>
<dbReference type="Gene3D" id="6.10.340.10">
    <property type="match status" value="1"/>
</dbReference>
<dbReference type="Proteomes" id="UP001157733">
    <property type="component" value="Chromosome"/>
</dbReference>
<dbReference type="Pfam" id="PF13185">
    <property type="entry name" value="GAF_2"/>
    <property type="match status" value="1"/>
</dbReference>
<dbReference type="PROSITE" id="PS50109">
    <property type="entry name" value="HIS_KIN"/>
    <property type="match status" value="1"/>
</dbReference>
<evidence type="ECO:0000256" key="2">
    <source>
        <dbReference type="ARBA" id="ARBA00004370"/>
    </source>
</evidence>
<feature type="domain" description="Response regulatory" evidence="13">
    <location>
        <begin position="1142"/>
        <end position="1258"/>
    </location>
</feature>
<keyword evidence="11" id="KW-0472">Membrane</keyword>
<dbReference type="PROSITE" id="PS50110">
    <property type="entry name" value="RESPONSE_REGULATORY"/>
    <property type="match status" value="3"/>
</dbReference>
<keyword evidence="4 8" id="KW-0597">Phosphoprotein</keyword>
<dbReference type="Gene3D" id="1.10.287.130">
    <property type="match status" value="1"/>
</dbReference>
<dbReference type="SMART" id="SM00448">
    <property type="entry name" value="REC"/>
    <property type="match status" value="3"/>
</dbReference>
<keyword evidence="11" id="KW-1133">Transmembrane helix</keyword>
<evidence type="ECO:0000313" key="16">
    <source>
        <dbReference type="Proteomes" id="UP001157733"/>
    </source>
</evidence>
<dbReference type="SUPFAM" id="SSF55874">
    <property type="entry name" value="ATPase domain of HSP90 chaperone/DNA topoisomerase II/histidine kinase"/>
    <property type="match status" value="1"/>
</dbReference>
<feature type="modified residue" description="4-aspartylphosphate" evidence="8">
    <location>
        <position position="1337"/>
    </location>
</feature>
<keyword evidence="16" id="KW-1185">Reference proteome</keyword>
<evidence type="ECO:0000256" key="1">
    <source>
        <dbReference type="ARBA" id="ARBA00000085"/>
    </source>
</evidence>